<organism evidence="1 2">
    <name type="scientific">Protea cynaroides</name>
    <dbReference type="NCBI Taxonomy" id="273540"/>
    <lineage>
        <taxon>Eukaryota</taxon>
        <taxon>Viridiplantae</taxon>
        <taxon>Streptophyta</taxon>
        <taxon>Embryophyta</taxon>
        <taxon>Tracheophyta</taxon>
        <taxon>Spermatophyta</taxon>
        <taxon>Magnoliopsida</taxon>
        <taxon>Proteales</taxon>
        <taxon>Proteaceae</taxon>
        <taxon>Protea</taxon>
    </lineage>
</organism>
<dbReference type="EMBL" id="JAMYWD010000007">
    <property type="protein sequence ID" value="KAJ4965743.1"/>
    <property type="molecule type" value="Genomic_DNA"/>
</dbReference>
<comment type="caution">
    <text evidence="1">The sequence shown here is derived from an EMBL/GenBank/DDBJ whole genome shotgun (WGS) entry which is preliminary data.</text>
</comment>
<evidence type="ECO:0000313" key="1">
    <source>
        <dbReference type="EMBL" id="KAJ4965743.1"/>
    </source>
</evidence>
<dbReference type="Gene3D" id="1.20.5.820">
    <property type="entry name" value="Preprotein translocase SecE subunit"/>
    <property type="match status" value="1"/>
</dbReference>
<keyword evidence="2" id="KW-1185">Reference proteome</keyword>
<dbReference type="PANTHER" id="PTHR12309">
    <property type="entry name" value="SEC61 GAMMA SUBUNIT"/>
    <property type="match status" value="1"/>
</dbReference>
<accession>A0A9Q0QN72</accession>
<protein>
    <submittedName>
        <fullName evidence="1">Uncharacterized protein</fullName>
    </submittedName>
</protein>
<gene>
    <name evidence="1" type="ORF">NE237_017592</name>
</gene>
<reference evidence="1" key="1">
    <citation type="journal article" date="2023" name="Plant J.">
        <title>The genome of the king protea, Protea cynaroides.</title>
        <authorList>
            <person name="Chang J."/>
            <person name="Duong T.A."/>
            <person name="Schoeman C."/>
            <person name="Ma X."/>
            <person name="Roodt D."/>
            <person name="Barker N."/>
            <person name="Li Z."/>
            <person name="Van de Peer Y."/>
            <person name="Mizrachi E."/>
        </authorList>
    </citation>
    <scope>NUCLEOTIDE SEQUENCE</scope>
    <source>
        <tissue evidence="1">Young leaves</tissue>
    </source>
</reference>
<proteinExistence type="predicted"/>
<dbReference type="OrthoDB" id="504453at2759"/>
<name>A0A9Q0QN72_9MAGN</name>
<dbReference type="Proteomes" id="UP001141806">
    <property type="component" value="Unassembled WGS sequence"/>
</dbReference>
<evidence type="ECO:0000313" key="2">
    <source>
        <dbReference type="Proteomes" id="UP001141806"/>
    </source>
</evidence>
<dbReference type="AlphaFoldDB" id="A0A9Q0QN72"/>
<sequence>MDAMDNVVDPLREFAKDSVRLVKRCHKPDRKEFTKVAFRKWSFASKICTGRDGWVMSRRGGYQESLEVACCRKWRREMQVRPCMLQGAEERGEREMQVRPYIEAASAVTGAEGRAL</sequence>
<dbReference type="InterPro" id="IPR023391">
    <property type="entry name" value="Prot_translocase_SecE_dom_sf"/>
</dbReference>